<dbReference type="InterPro" id="IPR051582">
    <property type="entry name" value="LRR_extensin-like_regulator"/>
</dbReference>
<sequence>MHACMHMASSRRVAVQQANSAGVYIHTPAPRNRRPGPLDRAVALRLHLARGDPDTSQAGATLFPFLLPTPPVREKMAGRSLPRRLALFCLLASCIALTARTSDASRRQLGISIGNGGGGGIGIGIGIGGGGGGGGGGGYSPSPTPPSSYGPKPSDFENERLYRAYLVIQRFKQTITCDPQGITNTWTGTAICSNTSYLGFFCEAPPNVKERALASVDFNGFKLEAPTVEGFVDALPDLALFHANSNDFGGVVPILRSLQYFYELDVSNNKLARCAFPADVLGITNATFVDIRFNQFYGEVPAGLFRSFPIVEAIFVNNNQFSGNIPSNLGDSPVNYLALANNQFTGPIPSSIGRAGNTLLEVLFLNNKLSGCLPYELGLLAKATVIDAGTNQLTGTIPASYACLRKVEQLNLADNLLYGEVPDALCRLAYPSSGGHLANLTLSDNYFTSLGACCWALIKQGKLNVARNCIPYAPNQRSHEECAGFFHGTKTYCPVSTYVPCHHPKDYGAGEEEASAAEEYKYRTYSALHP</sequence>
<dbReference type="SUPFAM" id="SSF52058">
    <property type="entry name" value="L domain-like"/>
    <property type="match status" value="1"/>
</dbReference>
<keyword evidence="3" id="KW-0732">Signal</keyword>
<dbReference type="InterPro" id="IPR032675">
    <property type="entry name" value="LRR_dom_sf"/>
</dbReference>
<feature type="region of interest" description="Disordered" evidence="5">
    <location>
        <begin position="134"/>
        <end position="153"/>
    </location>
</feature>
<evidence type="ECO:0000256" key="4">
    <source>
        <dbReference type="ARBA" id="ARBA00022737"/>
    </source>
</evidence>
<evidence type="ECO:0000313" key="6">
    <source>
        <dbReference type="EMBL" id="VAH33963.1"/>
    </source>
</evidence>
<dbReference type="PANTHER" id="PTHR32093:SF119">
    <property type="entry name" value="LEUCINE-RICH REPEAT-CONTAINING N-TERMINAL PLANT-TYPE DOMAIN-CONTAINING PROTEIN"/>
    <property type="match status" value="1"/>
</dbReference>
<name>A0A9R1NZM0_TRITD</name>
<keyword evidence="2" id="KW-0964">Secreted</keyword>
<evidence type="ECO:0000256" key="1">
    <source>
        <dbReference type="ARBA" id="ARBA00004613"/>
    </source>
</evidence>
<evidence type="ECO:0000256" key="5">
    <source>
        <dbReference type="SAM" id="MobiDB-lite"/>
    </source>
</evidence>
<protein>
    <recommendedName>
        <fullName evidence="8">Leucine-rich repeat-containing N-terminal plant-type domain-containing protein</fullName>
    </recommendedName>
</protein>
<dbReference type="Gramene" id="TRITD2Av1G216150.1">
    <property type="protein sequence ID" value="TRITD2Av1G216150.1"/>
    <property type="gene ID" value="TRITD2Av1G216150"/>
</dbReference>
<proteinExistence type="predicted"/>
<evidence type="ECO:0000256" key="2">
    <source>
        <dbReference type="ARBA" id="ARBA00022525"/>
    </source>
</evidence>
<dbReference type="PANTHER" id="PTHR32093">
    <property type="entry name" value="LEUCINE-RICH REPEAT EXTENSIN-LIKE PROTEIN 3-RELATED"/>
    <property type="match status" value="1"/>
</dbReference>
<dbReference type="AlphaFoldDB" id="A0A9R1NZM0"/>
<dbReference type="Gene3D" id="3.80.10.10">
    <property type="entry name" value="Ribonuclease Inhibitor"/>
    <property type="match status" value="1"/>
</dbReference>
<dbReference type="OMA" id="FTHVGPW"/>
<gene>
    <name evidence="6" type="ORF">TRITD_2Av1G216150</name>
</gene>
<comment type="subcellular location">
    <subcellularLocation>
        <location evidence="1">Secreted</location>
    </subcellularLocation>
</comment>
<reference evidence="6 7" key="1">
    <citation type="submission" date="2017-09" db="EMBL/GenBank/DDBJ databases">
        <authorList>
            <consortium name="International Durum Wheat Genome Sequencing Consortium (IDWGSC)"/>
            <person name="Milanesi L."/>
        </authorList>
    </citation>
    <scope>NUCLEOTIDE SEQUENCE [LARGE SCALE GENOMIC DNA]</scope>
    <source>
        <strain evidence="7">cv. Svevo</strain>
    </source>
</reference>
<evidence type="ECO:0000313" key="7">
    <source>
        <dbReference type="Proteomes" id="UP000324705"/>
    </source>
</evidence>
<keyword evidence="7" id="KW-1185">Reference proteome</keyword>
<accession>A0A9R1NZM0</accession>
<evidence type="ECO:0008006" key="8">
    <source>
        <dbReference type="Google" id="ProtNLM"/>
    </source>
</evidence>
<dbReference type="Proteomes" id="UP000324705">
    <property type="component" value="Chromosome 2A"/>
</dbReference>
<organism evidence="6 7">
    <name type="scientific">Triticum turgidum subsp. durum</name>
    <name type="common">Durum wheat</name>
    <name type="synonym">Triticum durum</name>
    <dbReference type="NCBI Taxonomy" id="4567"/>
    <lineage>
        <taxon>Eukaryota</taxon>
        <taxon>Viridiplantae</taxon>
        <taxon>Streptophyta</taxon>
        <taxon>Embryophyta</taxon>
        <taxon>Tracheophyta</taxon>
        <taxon>Spermatophyta</taxon>
        <taxon>Magnoliopsida</taxon>
        <taxon>Liliopsida</taxon>
        <taxon>Poales</taxon>
        <taxon>Poaceae</taxon>
        <taxon>BOP clade</taxon>
        <taxon>Pooideae</taxon>
        <taxon>Triticodae</taxon>
        <taxon>Triticeae</taxon>
        <taxon>Triticinae</taxon>
        <taxon>Triticum</taxon>
    </lineage>
</organism>
<dbReference type="GO" id="GO:0005576">
    <property type="term" value="C:extracellular region"/>
    <property type="evidence" value="ECO:0007669"/>
    <property type="project" value="UniProtKB-SubCell"/>
</dbReference>
<evidence type="ECO:0000256" key="3">
    <source>
        <dbReference type="ARBA" id="ARBA00022729"/>
    </source>
</evidence>
<keyword evidence="4" id="KW-0677">Repeat</keyword>
<dbReference type="EMBL" id="LT934113">
    <property type="protein sequence ID" value="VAH33963.1"/>
    <property type="molecule type" value="Genomic_DNA"/>
</dbReference>